<proteinExistence type="inferred from homology"/>
<evidence type="ECO:0000256" key="6">
    <source>
        <dbReference type="ARBA" id="ARBA00022989"/>
    </source>
</evidence>
<dbReference type="GO" id="GO:0030964">
    <property type="term" value="C:NADH dehydrogenase complex"/>
    <property type="evidence" value="ECO:0007669"/>
    <property type="project" value="TreeGrafter"/>
</dbReference>
<evidence type="ECO:0000313" key="10">
    <source>
        <dbReference type="EMBL" id="QCQ69068.1"/>
    </source>
</evidence>
<evidence type="ECO:0000256" key="4">
    <source>
        <dbReference type="ARBA" id="ARBA00022448"/>
    </source>
</evidence>
<evidence type="ECO:0000256" key="1">
    <source>
        <dbReference type="ARBA" id="ARBA00004370"/>
    </source>
</evidence>
<dbReference type="Pfam" id="PF00507">
    <property type="entry name" value="Oxidored_q4"/>
    <property type="match status" value="1"/>
</dbReference>
<dbReference type="InterPro" id="IPR038430">
    <property type="entry name" value="NDAH_ubi_oxred_su3_sf"/>
</dbReference>
<geneLocation type="mitochondrion" evidence="10"/>
<keyword evidence="6 9" id="KW-1133">Transmembrane helix</keyword>
<organism evidence="10">
    <name type="scientific">Chytriomyces confervae</name>
    <dbReference type="NCBI Taxonomy" id="246404"/>
    <lineage>
        <taxon>Eukaryota</taxon>
        <taxon>Fungi</taxon>
        <taxon>Fungi incertae sedis</taxon>
        <taxon>Chytridiomycota</taxon>
        <taxon>Chytridiomycota incertae sedis</taxon>
        <taxon>Chytridiomycetes</taxon>
        <taxon>Chytridiales</taxon>
        <taxon>Chytriomycetaceae</taxon>
        <taxon>Chytriomyces</taxon>
    </lineage>
</organism>
<keyword evidence="5 9" id="KW-0812">Transmembrane</keyword>
<dbReference type="PANTHER" id="PTHR11058:SF9">
    <property type="entry name" value="NADH-UBIQUINONE OXIDOREDUCTASE CHAIN 3"/>
    <property type="match status" value="1"/>
</dbReference>
<dbReference type="EC" id="7.1.1.2" evidence="9"/>
<keyword evidence="9" id="KW-0520">NAD</keyword>
<comment type="similarity">
    <text evidence="2 9">Belongs to the complex I subunit 3 family.</text>
</comment>
<accession>A0A4P8NQG1</accession>
<protein>
    <recommendedName>
        <fullName evidence="3 9">NADH-ubiquinone oxidoreductase chain 3</fullName>
        <ecNumber evidence="9">7.1.1.2</ecNumber>
    </recommendedName>
</protein>
<feature type="transmembrane region" description="Helical" evidence="9">
    <location>
        <begin position="63"/>
        <end position="88"/>
    </location>
</feature>
<evidence type="ECO:0000256" key="8">
    <source>
        <dbReference type="ARBA" id="ARBA00049551"/>
    </source>
</evidence>
<feature type="transmembrane region" description="Helical" evidence="9">
    <location>
        <begin position="9"/>
        <end position="31"/>
    </location>
</feature>
<dbReference type="GO" id="GO:0008137">
    <property type="term" value="F:NADH dehydrogenase (ubiquinone) activity"/>
    <property type="evidence" value="ECO:0007669"/>
    <property type="project" value="UniProtKB-UniRule"/>
</dbReference>
<name>A0A4P8NQG1_9FUNG</name>
<evidence type="ECO:0000256" key="7">
    <source>
        <dbReference type="ARBA" id="ARBA00023136"/>
    </source>
</evidence>
<keyword evidence="9" id="KW-1278">Translocase</keyword>
<keyword evidence="9" id="KW-0830">Ubiquinone</keyword>
<sequence length="124" mass="13813">MASHKIPMGLIQTSVVAVLLIGVLYLASFWISTASLNGGDVEKLSPYECGFEPLGDSRAKYEVLYYVVGILYLIFDLEIVLIFPLAVIMPMMESYLIIMFANLFITIITIGFIYEYLVGALDLT</sequence>
<comment type="catalytic activity">
    <reaction evidence="8 9">
        <text>a ubiquinone + NADH + 5 H(+)(in) = a ubiquinol + NAD(+) + 4 H(+)(out)</text>
        <dbReference type="Rhea" id="RHEA:29091"/>
        <dbReference type="Rhea" id="RHEA-COMP:9565"/>
        <dbReference type="Rhea" id="RHEA-COMP:9566"/>
        <dbReference type="ChEBI" id="CHEBI:15378"/>
        <dbReference type="ChEBI" id="CHEBI:16389"/>
        <dbReference type="ChEBI" id="CHEBI:17976"/>
        <dbReference type="ChEBI" id="CHEBI:57540"/>
        <dbReference type="ChEBI" id="CHEBI:57945"/>
        <dbReference type="EC" id="7.1.1.2"/>
    </reaction>
</comment>
<dbReference type="EMBL" id="MK292704">
    <property type="protein sequence ID" value="QCQ69068.1"/>
    <property type="molecule type" value="Genomic_DNA"/>
</dbReference>
<dbReference type="AlphaFoldDB" id="A0A4P8NQG1"/>
<comment type="function">
    <text evidence="9">Core subunit of the mitochondrial membrane respiratory chain NADH dehydrogenase (Complex I) which catalyzes electron transfer from NADH through the respiratory chain, using ubiquinone as an electron acceptor. Essential for the catalytic activity of complex I.</text>
</comment>
<keyword evidence="4 9" id="KW-0813">Transport</keyword>
<dbReference type="GO" id="GO:0031966">
    <property type="term" value="C:mitochondrial membrane"/>
    <property type="evidence" value="ECO:0007669"/>
    <property type="project" value="UniProtKB-SubCell"/>
</dbReference>
<gene>
    <name evidence="10" type="primary">nad3</name>
</gene>
<dbReference type="InterPro" id="IPR000440">
    <property type="entry name" value="NADH_UbQ/plastoQ_OxRdtase_su3"/>
</dbReference>
<dbReference type="GeneID" id="40506614"/>
<evidence type="ECO:0000256" key="5">
    <source>
        <dbReference type="ARBA" id="ARBA00022692"/>
    </source>
</evidence>
<evidence type="ECO:0000256" key="3">
    <source>
        <dbReference type="ARBA" id="ARBA00021007"/>
    </source>
</evidence>
<reference evidence="10" key="1">
    <citation type="journal article" date="2018" name="BMC Evol. Biol.">
        <title>The linear mitochondrial genome of the quarantine chytrid Synchytrium endobioticum; insights into the evolution and recent history of an obligate biotrophic plant pathogen.</title>
        <authorList>
            <person name="van de Vossenberg B.T.L.H."/>
            <person name="Brankovics B."/>
            <person name="Nguyen H.D.T."/>
            <person name="van Gent-Pelzer M.P.E."/>
            <person name="Smith D."/>
            <person name="Dadej K."/>
            <person name="Przetakiewicz J."/>
            <person name="Kreuze J.F."/>
            <person name="Boerma M."/>
            <person name="van Leeuwen G.C.M."/>
            <person name="Andre Levesque C."/>
            <person name="van der Lee T.A.J."/>
        </authorList>
    </citation>
    <scope>NUCLEOTIDE SEQUENCE</scope>
    <source>
        <strain evidence="10">CBS 675.73</strain>
    </source>
</reference>
<keyword evidence="9" id="KW-0249">Electron transport</keyword>
<evidence type="ECO:0000256" key="9">
    <source>
        <dbReference type="RuleBase" id="RU003640"/>
    </source>
</evidence>
<keyword evidence="9" id="KW-0679">Respiratory chain</keyword>
<dbReference type="Gene3D" id="1.20.58.1610">
    <property type="entry name" value="NADH:ubiquinone/plastoquinone oxidoreductase, chain 3"/>
    <property type="match status" value="1"/>
</dbReference>
<feature type="transmembrane region" description="Helical" evidence="9">
    <location>
        <begin position="95"/>
        <end position="114"/>
    </location>
</feature>
<comment type="subcellular location">
    <subcellularLocation>
        <location evidence="1">Membrane</location>
    </subcellularLocation>
    <subcellularLocation>
        <location evidence="9">Mitochondrion membrane</location>
        <topology evidence="9">Multi-pass membrane protein</topology>
    </subcellularLocation>
</comment>
<keyword evidence="9 10" id="KW-0496">Mitochondrion</keyword>
<dbReference type="RefSeq" id="YP_009659070.1">
    <property type="nucleotide sequence ID" value="NC_042880.1"/>
</dbReference>
<keyword evidence="7 9" id="KW-0472">Membrane</keyword>
<evidence type="ECO:0000256" key="2">
    <source>
        <dbReference type="ARBA" id="ARBA00008472"/>
    </source>
</evidence>
<dbReference type="PANTHER" id="PTHR11058">
    <property type="entry name" value="NADH-UBIQUINONE OXIDOREDUCTASE CHAIN 3"/>
    <property type="match status" value="1"/>
</dbReference>